<protein>
    <submittedName>
        <fullName evidence="13">MASE1 domain-containing protein</fullName>
    </submittedName>
</protein>
<evidence type="ECO:0000256" key="2">
    <source>
        <dbReference type="ARBA" id="ARBA00022475"/>
    </source>
</evidence>
<dbReference type="InterPro" id="IPR036890">
    <property type="entry name" value="HATPase_C_sf"/>
</dbReference>
<evidence type="ECO:0000259" key="12">
    <source>
        <dbReference type="Pfam" id="PF07730"/>
    </source>
</evidence>
<evidence type="ECO:0000256" key="3">
    <source>
        <dbReference type="ARBA" id="ARBA00022679"/>
    </source>
</evidence>
<dbReference type="PANTHER" id="PTHR24421:SF58">
    <property type="entry name" value="SIGNAL TRANSDUCTION HISTIDINE-PROTEIN KINASE_PHOSPHATASE UHPB"/>
    <property type="match status" value="1"/>
</dbReference>
<evidence type="ECO:0000313" key="13">
    <source>
        <dbReference type="EMBL" id="MEM0516523.1"/>
    </source>
</evidence>
<keyword evidence="2" id="KW-1003">Cell membrane</keyword>
<name>A0ABU9MZW7_9GAMM</name>
<dbReference type="Pfam" id="PF02518">
    <property type="entry name" value="HATPase_c"/>
    <property type="match status" value="1"/>
</dbReference>
<evidence type="ECO:0000256" key="6">
    <source>
        <dbReference type="ARBA" id="ARBA00022989"/>
    </source>
</evidence>
<keyword evidence="4 9" id="KW-0812">Transmembrane</keyword>
<keyword evidence="3" id="KW-0808">Transferase</keyword>
<dbReference type="PANTHER" id="PTHR24421">
    <property type="entry name" value="NITRATE/NITRITE SENSOR PROTEIN NARX-RELATED"/>
    <property type="match status" value="1"/>
</dbReference>
<proteinExistence type="predicted"/>
<dbReference type="Pfam" id="PF05231">
    <property type="entry name" value="MASE1"/>
    <property type="match status" value="1"/>
</dbReference>
<dbReference type="InterPro" id="IPR011712">
    <property type="entry name" value="Sig_transdc_His_kin_sub3_dim/P"/>
</dbReference>
<dbReference type="InterPro" id="IPR007895">
    <property type="entry name" value="MASE1"/>
</dbReference>
<feature type="transmembrane region" description="Helical" evidence="9">
    <location>
        <begin position="165"/>
        <end position="188"/>
    </location>
</feature>
<gene>
    <name evidence="13" type="ORF">WCN91_14045</name>
</gene>
<evidence type="ECO:0000313" key="14">
    <source>
        <dbReference type="Proteomes" id="UP001447008"/>
    </source>
</evidence>
<feature type="transmembrane region" description="Helical" evidence="9">
    <location>
        <begin position="236"/>
        <end position="261"/>
    </location>
</feature>
<feature type="transmembrane region" description="Helical" evidence="9">
    <location>
        <begin position="95"/>
        <end position="112"/>
    </location>
</feature>
<sequence>MNLLSERAAIPRLITESAQQLLCSCAYFILLSATFWLSGYLETAPQSSAIFLPAGVKLAFALVLPYRFWPNLWLTSRLFAASLGLHYDQQWQFELWHGFWLEAFFFTTLWVFRRSPWQVNLNSSQGVLAFLLLATLICFSKWLLFGSAFEFTTWLEGKQLLQYQINMSLGDLTGVILLTPLLITLITGSRDRFSLAKHELAHLFLALACLFALALSIYLLRPDTYALLRLASLLPIIWFCYQFGTLGAVSSATLINGLLIVEASVTQHSDNTYISQLFMLANGITSLVLGAAISELKRNNQALQQNNLELKGLLQKNIQLAGKMVRVQESERKHLSQELHDELGQNLTALKTDLAILSRLGNDATRAIVGDLKTNANSMYDSVYQLMHYLRPRELDELGLAAALDQGQCATLLQKAGISYSCNLALPPQLPDDYQVAIYRISQEAITNCIKHSNASTLALSIKQVDEQVLLHIQDDGTAVRPSEDSGRYGLAFIEERALALGGQCQFNTEAGFAISVTLPYKVTCSAGA</sequence>
<keyword evidence="5" id="KW-0418">Kinase</keyword>
<dbReference type="Proteomes" id="UP001447008">
    <property type="component" value="Unassembled WGS sequence"/>
</dbReference>
<dbReference type="Pfam" id="PF07730">
    <property type="entry name" value="HisKA_3"/>
    <property type="match status" value="1"/>
</dbReference>
<evidence type="ECO:0000256" key="5">
    <source>
        <dbReference type="ARBA" id="ARBA00022777"/>
    </source>
</evidence>
<feature type="transmembrane region" description="Helical" evidence="9">
    <location>
        <begin position="49"/>
        <end position="69"/>
    </location>
</feature>
<keyword evidence="14" id="KW-1185">Reference proteome</keyword>
<evidence type="ECO:0000256" key="9">
    <source>
        <dbReference type="SAM" id="Phobius"/>
    </source>
</evidence>
<organism evidence="13 14">
    <name type="scientific">Pseudoalteromonas qingdaonensis</name>
    <dbReference type="NCBI Taxonomy" id="3131913"/>
    <lineage>
        <taxon>Bacteria</taxon>
        <taxon>Pseudomonadati</taxon>
        <taxon>Pseudomonadota</taxon>
        <taxon>Gammaproteobacteria</taxon>
        <taxon>Alteromonadales</taxon>
        <taxon>Pseudoalteromonadaceae</taxon>
        <taxon>Pseudoalteromonas</taxon>
    </lineage>
</organism>
<dbReference type="InterPro" id="IPR003594">
    <property type="entry name" value="HATPase_dom"/>
</dbReference>
<reference evidence="13 14" key="1">
    <citation type="submission" date="2024-03" db="EMBL/GenBank/DDBJ databases">
        <title>Pseudoalteromonas qingdaonensis sp. nov., isolated from the intestines of marine benthic organisms.</title>
        <authorList>
            <person name="Lin X."/>
            <person name="Fang S."/>
            <person name="Hu X."/>
        </authorList>
    </citation>
    <scope>NUCLEOTIDE SEQUENCE [LARGE SCALE GENOMIC DNA]</scope>
    <source>
        <strain evidence="13 14">YIC-827</strain>
    </source>
</reference>
<dbReference type="CDD" id="cd16917">
    <property type="entry name" value="HATPase_UhpB-NarQ-NarX-like"/>
    <property type="match status" value="1"/>
</dbReference>
<accession>A0ABU9MZW7</accession>
<feature type="transmembrane region" description="Helical" evidence="9">
    <location>
        <begin position="200"/>
        <end position="220"/>
    </location>
</feature>
<feature type="domain" description="MASE1" evidence="11">
    <location>
        <begin position="27"/>
        <end position="296"/>
    </location>
</feature>
<evidence type="ECO:0000256" key="7">
    <source>
        <dbReference type="ARBA" id="ARBA00023012"/>
    </source>
</evidence>
<evidence type="ECO:0000259" key="10">
    <source>
        <dbReference type="Pfam" id="PF02518"/>
    </source>
</evidence>
<dbReference type="RefSeq" id="WP_342680022.1">
    <property type="nucleotide sequence ID" value="NZ_JBCGCU010000020.1"/>
</dbReference>
<evidence type="ECO:0000256" key="4">
    <source>
        <dbReference type="ARBA" id="ARBA00022692"/>
    </source>
</evidence>
<dbReference type="SUPFAM" id="SSF55874">
    <property type="entry name" value="ATPase domain of HSP90 chaperone/DNA topoisomerase II/histidine kinase"/>
    <property type="match status" value="1"/>
</dbReference>
<dbReference type="Gene3D" id="1.20.5.1930">
    <property type="match status" value="1"/>
</dbReference>
<evidence type="ECO:0000259" key="11">
    <source>
        <dbReference type="Pfam" id="PF05231"/>
    </source>
</evidence>
<dbReference type="Gene3D" id="3.30.565.10">
    <property type="entry name" value="Histidine kinase-like ATPase, C-terminal domain"/>
    <property type="match status" value="1"/>
</dbReference>
<keyword evidence="7" id="KW-0902">Two-component regulatory system</keyword>
<keyword evidence="6 9" id="KW-1133">Transmembrane helix</keyword>
<feature type="transmembrane region" description="Helical" evidence="9">
    <location>
        <begin position="124"/>
        <end position="145"/>
    </location>
</feature>
<feature type="domain" description="Histidine kinase/HSP90-like ATPase" evidence="10">
    <location>
        <begin position="435"/>
        <end position="521"/>
    </location>
</feature>
<comment type="caution">
    <text evidence="13">The sequence shown here is derived from an EMBL/GenBank/DDBJ whole genome shotgun (WGS) entry which is preliminary data.</text>
</comment>
<dbReference type="InterPro" id="IPR050482">
    <property type="entry name" value="Sensor_HK_TwoCompSys"/>
</dbReference>
<keyword evidence="8 9" id="KW-0472">Membrane</keyword>
<feature type="transmembrane region" description="Helical" evidence="9">
    <location>
        <begin position="273"/>
        <end position="293"/>
    </location>
</feature>
<feature type="domain" description="Signal transduction histidine kinase subgroup 3 dimerisation and phosphoacceptor" evidence="12">
    <location>
        <begin position="331"/>
        <end position="395"/>
    </location>
</feature>
<comment type="subcellular location">
    <subcellularLocation>
        <location evidence="1">Cell membrane</location>
        <topology evidence="1">Multi-pass membrane protein</topology>
    </subcellularLocation>
</comment>
<feature type="transmembrane region" description="Helical" evidence="9">
    <location>
        <begin position="18"/>
        <end position="37"/>
    </location>
</feature>
<evidence type="ECO:0000256" key="8">
    <source>
        <dbReference type="ARBA" id="ARBA00023136"/>
    </source>
</evidence>
<dbReference type="EMBL" id="JBCGCU010000020">
    <property type="protein sequence ID" value="MEM0516523.1"/>
    <property type="molecule type" value="Genomic_DNA"/>
</dbReference>
<evidence type="ECO:0000256" key="1">
    <source>
        <dbReference type="ARBA" id="ARBA00004651"/>
    </source>
</evidence>